<proteinExistence type="predicted"/>
<evidence type="ECO:0000256" key="1">
    <source>
        <dbReference type="SAM" id="MobiDB-lite"/>
    </source>
</evidence>
<feature type="compositionally biased region" description="Low complexity" evidence="1">
    <location>
        <begin position="25"/>
        <end position="36"/>
    </location>
</feature>
<feature type="region of interest" description="Disordered" evidence="1">
    <location>
        <begin position="1"/>
        <end position="40"/>
    </location>
</feature>
<name>A0A8J7YH88_9EURY</name>
<organism evidence="2 3">
    <name type="scientific">Haloarcula salinisoli</name>
    <dbReference type="NCBI Taxonomy" id="2487746"/>
    <lineage>
        <taxon>Archaea</taxon>
        <taxon>Methanobacteriati</taxon>
        <taxon>Methanobacteriota</taxon>
        <taxon>Stenosarchaea group</taxon>
        <taxon>Halobacteria</taxon>
        <taxon>Halobacteriales</taxon>
        <taxon>Haloarculaceae</taxon>
        <taxon>Haloarcula</taxon>
    </lineage>
</organism>
<feature type="compositionally biased region" description="Acidic residues" evidence="1">
    <location>
        <begin position="1"/>
        <end position="10"/>
    </location>
</feature>
<protein>
    <submittedName>
        <fullName evidence="2">Uncharacterized protein</fullName>
    </submittedName>
</protein>
<dbReference type="Proteomes" id="UP000783863">
    <property type="component" value="Unassembled WGS sequence"/>
</dbReference>
<keyword evidence="3" id="KW-1185">Reference proteome</keyword>
<dbReference type="AlphaFoldDB" id="A0A8J7YH88"/>
<sequence length="80" mass="8518">MTVTFTDDDEGKSVVDAGETTLGHVTEVGSETVSVEPDPELDESLLSDLGWEGAAGEEYTVHEDAVDTKTEGTIYLQGKL</sequence>
<evidence type="ECO:0000313" key="3">
    <source>
        <dbReference type="Proteomes" id="UP000783863"/>
    </source>
</evidence>
<accession>A0A8J7YH88</accession>
<gene>
    <name evidence="2" type="ORF">EGD98_06240</name>
</gene>
<comment type="caution">
    <text evidence="2">The sequence shown here is derived from an EMBL/GenBank/DDBJ whole genome shotgun (WGS) entry which is preliminary data.</text>
</comment>
<reference evidence="2" key="1">
    <citation type="submission" date="2021-06" db="EMBL/GenBank/DDBJ databases">
        <title>Halomicroarcula sp. F24A a new haloarchaeum isolated from saline soil.</title>
        <authorList>
            <person name="Duran-Viseras A."/>
            <person name="Sanchez-Porro C."/>
            <person name="Ventosa A."/>
        </authorList>
    </citation>
    <scope>NUCLEOTIDE SEQUENCE</scope>
    <source>
        <strain evidence="2">F24A</strain>
    </source>
</reference>
<dbReference type="RefSeq" id="WP_220587483.1">
    <property type="nucleotide sequence ID" value="NZ_RKLQ01000001.1"/>
</dbReference>
<evidence type="ECO:0000313" key="2">
    <source>
        <dbReference type="EMBL" id="MBX0303271.1"/>
    </source>
</evidence>
<dbReference type="EMBL" id="RKLQ01000001">
    <property type="protein sequence ID" value="MBX0303271.1"/>
    <property type="molecule type" value="Genomic_DNA"/>
</dbReference>